<sequence length="475" mass="55251">MVHLSWLLMWFEAISGLRINLDKSEILPVGRVENLENLALEAGCKVGKLPSSYLGIPLGANHKSVAVWDGVEERFRKRLALWKRQFISKGGRITLIRSTLSSMPIYLMSLLRMPRVVSLRLEKIQRDFLWGGGALERKPHLVNWDTVCMDKRKGEVWEEEGGWSSREVRESYGVGFWKEIRKEGALMQNKVAFLVGNGRRVKFWKDIWWGNLPLCNSFPSLYAFASSKEAWVEEFWDTSGVEGAWCPRFSRPFNDWEVEEVERLLLTIRGARLSPIMEDRMMWKVTSNESFSVKSLYNDLSSRRAGLFPHGLIWNPSVPSKVSFFAWEAAWGKVLTMDQLKKRGWAVANRCFMCCEEEESIDHILIHCSKARALWDLLFALFGVCWVLPYSARETLIEWRGFMLGKKHRKVWKAAPLCLFWAVWMERNRIAFDNEDFSVHRLKNSFVCNLWVWTKSIVNVDPLTLPSFLDWLGAR</sequence>
<accession>A0A438DRE4</accession>
<dbReference type="Proteomes" id="UP000288805">
    <property type="component" value="Unassembled WGS sequence"/>
</dbReference>
<dbReference type="PANTHER" id="PTHR33116">
    <property type="entry name" value="REVERSE TRANSCRIPTASE ZINC-BINDING DOMAIN-CONTAINING PROTEIN-RELATED-RELATED"/>
    <property type="match status" value="1"/>
</dbReference>
<dbReference type="AlphaFoldDB" id="A0A438DRE4"/>
<protein>
    <submittedName>
        <fullName evidence="3">Putative ribonuclease H protein</fullName>
    </submittedName>
</protein>
<name>A0A438DRE4_VITVI</name>
<organism evidence="3 4">
    <name type="scientific">Vitis vinifera</name>
    <name type="common">Grape</name>
    <dbReference type="NCBI Taxonomy" id="29760"/>
    <lineage>
        <taxon>Eukaryota</taxon>
        <taxon>Viridiplantae</taxon>
        <taxon>Streptophyta</taxon>
        <taxon>Embryophyta</taxon>
        <taxon>Tracheophyta</taxon>
        <taxon>Spermatophyta</taxon>
        <taxon>Magnoliopsida</taxon>
        <taxon>eudicotyledons</taxon>
        <taxon>Gunneridae</taxon>
        <taxon>Pentapetalae</taxon>
        <taxon>rosids</taxon>
        <taxon>Vitales</taxon>
        <taxon>Vitaceae</taxon>
        <taxon>Viteae</taxon>
        <taxon>Vitis</taxon>
    </lineage>
</organism>
<feature type="chain" id="PRO_5019279868" evidence="1">
    <location>
        <begin position="17"/>
        <end position="475"/>
    </location>
</feature>
<reference evidence="3 4" key="1">
    <citation type="journal article" date="2018" name="PLoS Genet.">
        <title>Population sequencing reveals clonal diversity and ancestral inbreeding in the grapevine cultivar Chardonnay.</title>
        <authorList>
            <person name="Roach M.J."/>
            <person name="Johnson D.L."/>
            <person name="Bohlmann J."/>
            <person name="van Vuuren H.J."/>
            <person name="Jones S.J."/>
            <person name="Pretorius I.S."/>
            <person name="Schmidt S.A."/>
            <person name="Borneman A.R."/>
        </authorList>
    </citation>
    <scope>NUCLEOTIDE SEQUENCE [LARGE SCALE GENOMIC DNA]</scope>
    <source>
        <strain evidence="4">cv. Chardonnay</strain>
        <tissue evidence="3">Leaf</tissue>
    </source>
</reference>
<feature type="domain" description="Reverse transcriptase zinc-binding" evidence="2">
    <location>
        <begin position="291"/>
        <end position="375"/>
    </location>
</feature>
<dbReference type="InterPro" id="IPR026960">
    <property type="entry name" value="RVT-Znf"/>
</dbReference>
<evidence type="ECO:0000313" key="4">
    <source>
        <dbReference type="Proteomes" id="UP000288805"/>
    </source>
</evidence>
<proteinExistence type="predicted"/>
<keyword evidence="1" id="KW-0732">Signal</keyword>
<dbReference type="PANTHER" id="PTHR33116:SF78">
    <property type="entry name" value="OS12G0587133 PROTEIN"/>
    <property type="match status" value="1"/>
</dbReference>
<feature type="signal peptide" evidence="1">
    <location>
        <begin position="1"/>
        <end position="16"/>
    </location>
</feature>
<comment type="caution">
    <text evidence="3">The sequence shown here is derived from an EMBL/GenBank/DDBJ whole genome shotgun (WGS) entry which is preliminary data.</text>
</comment>
<gene>
    <name evidence="3" type="primary">VvCHDh000004_1086</name>
    <name evidence="3" type="ORF">CK203_097259</name>
</gene>
<evidence type="ECO:0000313" key="3">
    <source>
        <dbReference type="EMBL" id="RVW38066.1"/>
    </source>
</evidence>
<evidence type="ECO:0000259" key="2">
    <source>
        <dbReference type="Pfam" id="PF13966"/>
    </source>
</evidence>
<dbReference type="EMBL" id="QGNW01001515">
    <property type="protein sequence ID" value="RVW38066.1"/>
    <property type="molecule type" value="Genomic_DNA"/>
</dbReference>
<evidence type="ECO:0000256" key="1">
    <source>
        <dbReference type="SAM" id="SignalP"/>
    </source>
</evidence>
<dbReference type="Pfam" id="PF13966">
    <property type="entry name" value="zf-RVT"/>
    <property type="match status" value="1"/>
</dbReference>